<feature type="compositionally biased region" description="Basic and acidic residues" evidence="1">
    <location>
        <begin position="48"/>
        <end position="71"/>
    </location>
</feature>
<feature type="chain" id="PRO_5045141122" description="DUF4919 domain-containing protein" evidence="2">
    <location>
        <begin position="27"/>
        <end position="291"/>
    </location>
</feature>
<evidence type="ECO:0000313" key="4">
    <source>
        <dbReference type="Proteomes" id="UP001595705"/>
    </source>
</evidence>
<evidence type="ECO:0000313" key="3">
    <source>
        <dbReference type="EMBL" id="MFC3716070.1"/>
    </source>
</evidence>
<gene>
    <name evidence="3" type="ORF">ACFONC_07895</name>
</gene>
<keyword evidence="2" id="KW-0732">Signal</keyword>
<name>A0ABV7XIQ6_9GAMM</name>
<sequence length="291" mass="31254">MRLLLVLAALVSGLGASLFPARAAHAQDMINNLPDYTGAWLMADLMQRRGRDPEETSRKDRQEERKVEQPDRQAAAKPPAPDAETILRQAAYVPSAKVEATLDDAFAGFLAGQRPDASSPGLLRALAEDNPAGSPFLDLLAGGLGGGDRDALRAALQRGELQHGYAQWLSSMGYTDRNLFDVHAAFLMHSWAIANNGVMTRDSKAAFGAVREELAELQAGADAPRTLSRSDARKQEEAQSFALLTALLVSAWADADAREKIVLANGVSALGRRIGIDYAAVTLTEDGFESR</sequence>
<reference evidence="4" key="1">
    <citation type="journal article" date="2019" name="Int. J. Syst. Evol. Microbiol.">
        <title>The Global Catalogue of Microorganisms (GCM) 10K type strain sequencing project: providing services to taxonomists for standard genome sequencing and annotation.</title>
        <authorList>
            <consortium name="The Broad Institute Genomics Platform"/>
            <consortium name="The Broad Institute Genome Sequencing Center for Infectious Disease"/>
            <person name="Wu L."/>
            <person name="Ma J."/>
        </authorList>
    </citation>
    <scope>NUCLEOTIDE SEQUENCE [LARGE SCALE GENOMIC DNA]</scope>
    <source>
        <strain evidence="4">KCTC 42441</strain>
    </source>
</reference>
<organism evidence="3 4">
    <name type="scientific">Luteimonas soli</name>
    <dbReference type="NCBI Taxonomy" id="1648966"/>
    <lineage>
        <taxon>Bacteria</taxon>
        <taxon>Pseudomonadati</taxon>
        <taxon>Pseudomonadota</taxon>
        <taxon>Gammaproteobacteria</taxon>
        <taxon>Lysobacterales</taxon>
        <taxon>Lysobacteraceae</taxon>
        <taxon>Luteimonas</taxon>
    </lineage>
</organism>
<protein>
    <recommendedName>
        <fullName evidence="5">DUF4919 domain-containing protein</fullName>
    </recommendedName>
</protein>
<evidence type="ECO:0008006" key="5">
    <source>
        <dbReference type="Google" id="ProtNLM"/>
    </source>
</evidence>
<feature type="signal peptide" evidence="2">
    <location>
        <begin position="1"/>
        <end position="26"/>
    </location>
</feature>
<dbReference type="Proteomes" id="UP001595705">
    <property type="component" value="Unassembled WGS sequence"/>
</dbReference>
<feature type="region of interest" description="Disordered" evidence="1">
    <location>
        <begin position="48"/>
        <end position="83"/>
    </location>
</feature>
<proteinExistence type="predicted"/>
<comment type="caution">
    <text evidence="3">The sequence shown here is derived from an EMBL/GenBank/DDBJ whole genome shotgun (WGS) entry which is preliminary data.</text>
</comment>
<evidence type="ECO:0000256" key="2">
    <source>
        <dbReference type="SAM" id="SignalP"/>
    </source>
</evidence>
<accession>A0ABV7XIQ6</accession>
<evidence type="ECO:0000256" key="1">
    <source>
        <dbReference type="SAM" id="MobiDB-lite"/>
    </source>
</evidence>
<keyword evidence="4" id="KW-1185">Reference proteome</keyword>
<dbReference type="EMBL" id="JBHRYA010000007">
    <property type="protein sequence ID" value="MFC3716070.1"/>
    <property type="molecule type" value="Genomic_DNA"/>
</dbReference>